<protein>
    <submittedName>
        <fullName evidence="2">LysM domain receptor-like kinase 3-like</fullName>
    </submittedName>
</protein>
<keyword evidence="2" id="KW-0808">Transferase</keyword>
<dbReference type="GO" id="GO:0004672">
    <property type="term" value="F:protein kinase activity"/>
    <property type="evidence" value="ECO:0007669"/>
    <property type="project" value="InterPro"/>
</dbReference>
<dbReference type="SUPFAM" id="SSF56112">
    <property type="entry name" value="Protein kinase-like (PK-like)"/>
    <property type="match status" value="1"/>
</dbReference>
<dbReference type="Gene3D" id="1.10.510.10">
    <property type="entry name" value="Transferase(Phosphotransferase) domain 1"/>
    <property type="match status" value="1"/>
</dbReference>
<keyword evidence="2" id="KW-0675">Receptor</keyword>
<evidence type="ECO:0000313" key="3">
    <source>
        <dbReference type="Proteomes" id="UP000265520"/>
    </source>
</evidence>
<evidence type="ECO:0000313" key="2">
    <source>
        <dbReference type="EMBL" id="MCI80956.1"/>
    </source>
</evidence>
<feature type="non-terminal residue" evidence="2">
    <location>
        <position position="47"/>
    </location>
</feature>
<dbReference type="InterPro" id="IPR000719">
    <property type="entry name" value="Prot_kinase_dom"/>
</dbReference>
<dbReference type="Proteomes" id="UP000265520">
    <property type="component" value="Unassembled WGS sequence"/>
</dbReference>
<keyword evidence="2" id="KW-0418">Kinase</keyword>
<dbReference type="EMBL" id="LXQA011007315">
    <property type="protein sequence ID" value="MCI80956.1"/>
    <property type="molecule type" value="Genomic_DNA"/>
</dbReference>
<dbReference type="PROSITE" id="PS50011">
    <property type="entry name" value="PROTEIN_KINASE_DOM"/>
    <property type="match status" value="1"/>
</dbReference>
<dbReference type="PANTHER" id="PTHR46863:SF2">
    <property type="entry name" value="LYSM DOMAIN RECEPTOR-LIKE KINASE 3"/>
    <property type="match status" value="1"/>
</dbReference>
<organism evidence="2 3">
    <name type="scientific">Trifolium medium</name>
    <dbReference type="NCBI Taxonomy" id="97028"/>
    <lineage>
        <taxon>Eukaryota</taxon>
        <taxon>Viridiplantae</taxon>
        <taxon>Streptophyta</taxon>
        <taxon>Embryophyta</taxon>
        <taxon>Tracheophyta</taxon>
        <taxon>Spermatophyta</taxon>
        <taxon>Magnoliopsida</taxon>
        <taxon>eudicotyledons</taxon>
        <taxon>Gunneridae</taxon>
        <taxon>Pentapetalae</taxon>
        <taxon>rosids</taxon>
        <taxon>fabids</taxon>
        <taxon>Fabales</taxon>
        <taxon>Fabaceae</taxon>
        <taxon>Papilionoideae</taxon>
        <taxon>50 kb inversion clade</taxon>
        <taxon>NPAAA clade</taxon>
        <taxon>Hologalegina</taxon>
        <taxon>IRL clade</taxon>
        <taxon>Trifolieae</taxon>
        <taxon>Trifolium</taxon>
    </lineage>
</organism>
<evidence type="ECO:0000259" key="1">
    <source>
        <dbReference type="PROSITE" id="PS50011"/>
    </source>
</evidence>
<dbReference type="GO" id="GO:0005524">
    <property type="term" value="F:ATP binding"/>
    <property type="evidence" value="ECO:0007669"/>
    <property type="project" value="InterPro"/>
</dbReference>
<dbReference type="PANTHER" id="PTHR46863">
    <property type="entry name" value="OS09G0572100 PROTEIN"/>
    <property type="match status" value="1"/>
</dbReference>
<sequence>MAPEFQVTGVATQMTDVYAFGVVVLELLSGLEAVRFELEGNDGGYRR</sequence>
<comment type="caution">
    <text evidence="2">The sequence shown here is derived from an EMBL/GenBank/DDBJ whole genome shotgun (WGS) entry which is preliminary data.</text>
</comment>
<feature type="domain" description="Protein kinase" evidence="1">
    <location>
        <begin position="1"/>
        <end position="47"/>
    </location>
</feature>
<dbReference type="InterPro" id="IPR011009">
    <property type="entry name" value="Kinase-like_dom_sf"/>
</dbReference>
<keyword evidence="3" id="KW-1185">Reference proteome</keyword>
<dbReference type="AlphaFoldDB" id="A0A392UY59"/>
<name>A0A392UY59_9FABA</name>
<proteinExistence type="predicted"/>
<accession>A0A392UY59</accession>
<reference evidence="2 3" key="1">
    <citation type="journal article" date="2018" name="Front. Plant Sci.">
        <title>Red Clover (Trifolium pratense) and Zigzag Clover (T. medium) - A Picture of Genomic Similarities and Differences.</title>
        <authorList>
            <person name="Dluhosova J."/>
            <person name="Istvanek J."/>
            <person name="Nedelnik J."/>
            <person name="Repkova J."/>
        </authorList>
    </citation>
    <scope>NUCLEOTIDE SEQUENCE [LARGE SCALE GENOMIC DNA]</scope>
    <source>
        <strain evidence="3">cv. 10/8</strain>
        <tissue evidence="2">Leaf</tissue>
    </source>
</reference>